<dbReference type="AlphaFoldDB" id="A0A8J6E406"/>
<feature type="coiled-coil region" evidence="12">
    <location>
        <begin position="537"/>
        <end position="614"/>
    </location>
</feature>
<dbReference type="Pfam" id="PF00225">
    <property type="entry name" value="Kinesin"/>
    <property type="match status" value="1"/>
</dbReference>
<keyword evidence="4 10" id="KW-0547">Nucleotide-binding</keyword>
<evidence type="ECO:0000256" key="7">
    <source>
        <dbReference type="ARBA" id="ARBA00023175"/>
    </source>
</evidence>
<keyword evidence="3 11" id="KW-0493">Microtubule</keyword>
<dbReference type="Gene3D" id="3.40.850.10">
    <property type="entry name" value="Kinesin motor domain"/>
    <property type="match status" value="1"/>
</dbReference>
<dbReference type="Pfam" id="PF23735">
    <property type="entry name" value="KIF9"/>
    <property type="match status" value="1"/>
</dbReference>
<dbReference type="Proteomes" id="UP000717585">
    <property type="component" value="Unassembled WGS sequence"/>
</dbReference>
<accession>A0A8J6E406</accession>
<evidence type="ECO:0000256" key="12">
    <source>
        <dbReference type="SAM" id="Coils"/>
    </source>
</evidence>
<evidence type="ECO:0000256" key="2">
    <source>
        <dbReference type="ARBA" id="ARBA00022490"/>
    </source>
</evidence>
<dbReference type="PROSITE" id="PS00411">
    <property type="entry name" value="KINESIN_MOTOR_1"/>
    <property type="match status" value="1"/>
</dbReference>
<keyword evidence="16" id="KW-1185">Reference proteome</keyword>
<dbReference type="PANTHER" id="PTHR47968">
    <property type="entry name" value="CENTROMERE PROTEIN E"/>
    <property type="match status" value="1"/>
</dbReference>
<comment type="subcellular location">
    <subcellularLocation>
        <location evidence="1">Cytoplasm</location>
        <location evidence="1">Cytoskeleton</location>
    </subcellularLocation>
</comment>
<dbReference type="PRINTS" id="PR00380">
    <property type="entry name" value="KINESINHEAVY"/>
</dbReference>
<evidence type="ECO:0000256" key="5">
    <source>
        <dbReference type="ARBA" id="ARBA00022840"/>
    </source>
</evidence>
<name>A0A8J6E406_9EUKA</name>
<dbReference type="SUPFAM" id="SSF52540">
    <property type="entry name" value="P-loop containing nucleoside triphosphate hydrolases"/>
    <property type="match status" value="1"/>
</dbReference>
<proteinExistence type="inferred from homology"/>
<dbReference type="InterPro" id="IPR019821">
    <property type="entry name" value="Kinesin_motor_CS"/>
</dbReference>
<dbReference type="InterPro" id="IPR027417">
    <property type="entry name" value="P-loop_NTPase"/>
</dbReference>
<dbReference type="InterPro" id="IPR001752">
    <property type="entry name" value="Kinesin_motor_dom"/>
</dbReference>
<dbReference type="OrthoDB" id="3176171at2759"/>
<comment type="caution">
    <text evidence="15">The sequence shown here is derived from an EMBL/GenBank/DDBJ whole genome shotgun (WGS) entry which is preliminary data.</text>
</comment>
<protein>
    <recommendedName>
        <fullName evidence="11">Kinesin-like protein</fullName>
    </recommendedName>
</protein>
<dbReference type="GO" id="GO:0008017">
    <property type="term" value="F:microtubule binding"/>
    <property type="evidence" value="ECO:0007669"/>
    <property type="project" value="InterPro"/>
</dbReference>
<gene>
    <name evidence="15" type="ORF">J8273_4726</name>
</gene>
<dbReference type="SMART" id="SM00129">
    <property type="entry name" value="KISc"/>
    <property type="match status" value="1"/>
</dbReference>
<evidence type="ECO:0000256" key="13">
    <source>
        <dbReference type="SAM" id="MobiDB-lite"/>
    </source>
</evidence>
<evidence type="ECO:0000256" key="4">
    <source>
        <dbReference type="ARBA" id="ARBA00022741"/>
    </source>
</evidence>
<dbReference type="GO" id="GO:0005524">
    <property type="term" value="F:ATP binding"/>
    <property type="evidence" value="ECO:0007669"/>
    <property type="project" value="UniProtKB-UniRule"/>
</dbReference>
<feature type="domain" description="Kinesin motor" evidence="14">
    <location>
        <begin position="6"/>
        <end position="337"/>
    </location>
</feature>
<dbReference type="GO" id="GO:0005874">
    <property type="term" value="C:microtubule"/>
    <property type="evidence" value="ECO:0007669"/>
    <property type="project" value="UniProtKB-KW"/>
</dbReference>
<dbReference type="InterPro" id="IPR036961">
    <property type="entry name" value="Kinesin_motor_dom_sf"/>
</dbReference>
<evidence type="ECO:0000256" key="1">
    <source>
        <dbReference type="ARBA" id="ARBA00004245"/>
    </source>
</evidence>
<evidence type="ECO:0000313" key="16">
    <source>
        <dbReference type="Proteomes" id="UP000717585"/>
    </source>
</evidence>
<keyword evidence="2" id="KW-0963">Cytoplasm</keyword>
<dbReference type="FunFam" id="3.40.850.10:FF:000019">
    <property type="entry name" value="Kinesin-like protein KIN-5D"/>
    <property type="match status" value="1"/>
</dbReference>
<feature type="region of interest" description="Disordered" evidence="13">
    <location>
        <begin position="642"/>
        <end position="664"/>
    </location>
</feature>
<dbReference type="PANTHER" id="PTHR47968:SF36">
    <property type="entry name" value="KINESIN HEAVY CHAIN ISOFORM X1"/>
    <property type="match status" value="1"/>
</dbReference>
<reference evidence="15" key="1">
    <citation type="submission" date="2021-05" db="EMBL/GenBank/DDBJ databases">
        <title>A free-living protist that lacks canonical eukaryotic 1 DNA replication and segregation systems.</title>
        <authorList>
            <person name="Salas-Leiva D.E."/>
            <person name="Tromer E.C."/>
            <person name="Curtis B.A."/>
            <person name="Jerlstrom-Hultqvist J."/>
            <person name="Kolisko M."/>
            <person name="Yi Z."/>
            <person name="Salas-Leiva J.S."/>
            <person name="Gallot-Lavallee L."/>
            <person name="Kops G.J.P.L."/>
            <person name="Archibald J.M."/>
            <person name="Simpson A.G.B."/>
            <person name="Roger A.J."/>
        </authorList>
    </citation>
    <scope>NUCLEOTIDE SEQUENCE</scope>
    <source>
        <strain evidence="15">BICM</strain>
    </source>
</reference>
<evidence type="ECO:0000259" key="14">
    <source>
        <dbReference type="PROSITE" id="PS50067"/>
    </source>
</evidence>
<feature type="binding site" evidence="10">
    <location>
        <begin position="92"/>
        <end position="99"/>
    </location>
    <ligand>
        <name>ATP</name>
        <dbReference type="ChEBI" id="CHEBI:30616"/>
    </ligand>
</feature>
<evidence type="ECO:0000313" key="15">
    <source>
        <dbReference type="EMBL" id="KAG9393862.1"/>
    </source>
</evidence>
<comment type="similarity">
    <text evidence="9">Belongs to the TRAFAC class myosin-kinesin ATPase superfamily. Kinesin family. KIN-5/BimC subfamily.</text>
</comment>
<evidence type="ECO:0000256" key="6">
    <source>
        <dbReference type="ARBA" id="ARBA00023054"/>
    </source>
</evidence>
<evidence type="ECO:0000256" key="10">
    <source>
        <dbReference type="PROSITE-ProRule" id="PRU00283"/>
    </source>
</evidence>
<dbReference type="GO" id="GO:0007010">
    <property type="term" value="P:cytoskeleton organization"/>
    <property type="evidence" value="ECO:0007669"/>
    <property type="project" value="UniProtKB-ARBA"/>
</dbReference>
<keyword evidence="6 12" id="KW-0175">Coiled coil</keyword>
<dbReference type="GO" id="GO:0007018">
    <property type="term" value="P:microtubule-based movement"/>
    <property type="evidence" value="ECO:0007669"/>
    <property type="project" value="InterPro"/>
</dbReference>
<keyword evidence="7 10" id="KW-0505">Motor protein</keyword>
<organism evidence="15 16">
    <name type="scientific">Carpediemonas membranifera</name>
    <dbReference type="NCBI Taxonomy" id="201153"/>
    <lineage>
        <taxon>Eukaryota</taxon>
        <taxon>Metamonada</taxon>
        <taxon>Carpediemonas-like organisms</taxon>
        <taxon>Carpediemonas</taxon>
    </lineage>
</organism>
<dbReference type="PROSITE" id="PS50067">
    <property type="entry name" value="KINESIN_MOTOR_2"/>
    <property type="match status" value="1"/>
</dbReference>
<evidence type="ECO:0000256" key="9">
    <source>
        <dbReference type="ARBA" id="ARBA00034704"/>
    </source>
</evidence>
<dbReference type="InterPro" id="IPR027640">
    <property type="entry name" value="Kinesin-like_fam"/>
</dbReference>
<evidence type="ECO:0000256" key="8">
    <source>
        <dbReference type="ARBA" id="ARBA00023212"/>
    </source>
</evidence>
<feature type="region of interest" description="Disordered" evidence="13">
    <location>
        <begin position="429"/>
        <end position="463"/>
    </location>
</feature>
<dbReference type="InterPro" id="IPR056524">
    <property type="entry name" value="KIF6/9_C"/>
</dbReference>
<dbReference type="EMBL" id="JAHDYR010000020">
    <property type="protein sequence ID" value="KAG9393862.1"/>
    <property type="molecule type" value="Genomic_DNA"/>
</dbReference>
<keyword evidence="5 10" id="KW-0067">ATP-binding</keyword>
<evidence type="ECO:0000256" key="3">
    <source>
        <dbReference type="ARBA" id="ARBA00022701"/>
    </source>
</evidence>
<keyword evidence="8" id="KW-0206">Cytoskeleton</keyword>
<sequence>MPKRGNIQVAVRLRPTAAFSEALSVTDAGVTVNLGHSKSDSSSFLDNQQKVYTFNFDRVMKDAPQQDVYESCARPTVESVVSGFNGTVFCYGQTGAGKTYTMTGDTSMSYLQRGVVPRAIIDLFRLLNERPGTIATVRVSYLEIYNEQLYDLLSPNEMTGHLQIQDDSSGNTVVRGLTMPVCATEEECMHYLFQGDTTRVIAEHQMNNASSRSHCIFTIHVEQRHNTSVAEKVVMSKLHLVDLAGSERVTKTKSDGKILQEANYINKSLTFLEQVVVALSTKNRDHIPYRQSKLTNVLRDSLGGNSKTSMIANIHGETAHLDETVSTLRFAERVMCVNNHAVVNESMDPVMMVKKLEREVRELKQELAMHDAIANRAGVNYGTLSDDQIFDIRQQVRMYMAGESNDIEIVSVGQIKEVFRQFKSLAGTVTDPSGTIDDQDHAQEMTSGAGKPTAAASRPSTSGVGNVTATSGFSVGLSAIASSASPVKMKPKIVPRVVQEQNKDAEPAPSKEEGFERFCAGEGAVMSASVSENKAELARKKADRRSLANEVNDAKSRIDTLTERLAECSRTHPAEEDEAKGIVDAEASQMTDELNAAKNVYRAAYDRLREVTAEVKAIQTLGNRAKAQLLASFEEWYASSFPNTGEELEDDGPVVPEEGNPFDEARKTVTRNTLQMVAKRRIMSRKREL</sequence>
<dbReference type="GO" id="GO:0003777">
    <property type="term" value="F:microtubule motor activity"/>
    <property type="evidence" value="ECO:0007669"/>
    <property type="project" value="InterPro"/>
</dbReference>
<evidence type="ECO:0000256" key="11">
    <source>
        <dbReference type="RuleBase" id="RU000394"/>
    </source>
</evidence>